<dbReference type="Proteomes" id="UP001432027">
    <property type="component" value="Unassembled WGS sequence"/>
</dbReference>
<name>A0AAV5SZ40_9BILA</name>
<feature type="transmembrane region" description="Helical" evidence="1">
    <location>
        <begin position="27"/>
        <end position="47"/>
    </location>
</feature>
<feature type="non-terminal residue" evidence="2">
    <location>
        <position position="1"/>
    </location>
</feature>
<organism evidence="2 3">
    <name type="scientific">Pristionchus entomophagus</name>
    <dbReference type="NCBI Taxonomy" id="358040"/>
    <lineage>
        <taxon>Eukaryota</taxon>
        <taxon>Metazoa</taxon>
        <taxon>Ecdysozoa</taxon>
        <taxon>Nematoda</taxon>
        <taxon>Chromadorea</taxon>
        <taxon>Rhabditida</taxon>
        <taxon>Rhabditina</taxon>
        <taxon>Diplogasteromorpha</taxon>
        <taxon>Diplogasteroidea</taxon>
        <taxon>Neodiplogasteridae</taxon>
        <taxon>Pristionchus</taxon>
    </lineage>
</organism>
<keyword evidence="1" id="KW-0812">Transmembrane</keyword>
<accession>A0AAV5SZ40</accession>
<keyword evidence="1" id="KW-1133">Transmembrane helix</keyword>
<feature type="transmembrane region" description="Helical" evidence="1">
    <location>
        <begin position="54"/>
        <end position="73"/>
    </location>
</feature>
<sequence>LLMTITTIILLLSAVVSIIFVDTSSPLFLASWIVAYMLAMPYLVMCFKQSVKEITCVSWIIVLPPLFTSNLGFLIAPEIRYWLLVFPLIFVIYKAMDGMVTLPESTRICPVKYS</sequence>
<reference evidence="2" key="1">
    <citation type="submission" date="2023-10" db="EMBL/GenBank/DDBJ databases">
        <title>Genome assembly of Pristionchus species.</title>
        <authorList>
            <person name="Yoshida K."/>
            <person name="Sommer R.J."/>
        </authorList>
    </citation>
    <scope>NUCLEOTIDE SEQUENCE</scope>
    <source>
        <strain evidence="2">RS0144</strain>
    </source>
</reference>
<proteinExistence type="predicted"/>
<keyword evidence="1" id="KW-0472">Membrane</keyword>
<evidence type="ECO:0000313" key="3">
    <source>
        <dbReference type="Proteomes" id="UP001432027"/>
    </source>
</evidence>
<dbReference type="AlphaFoldDB" id="A0AAV5SZ40"/>
<gene>
    <name evidence="2" type="ORF">PENTCL1PPCAC_10513</name>
</gene>
<evidence type="ECO:0000313" key="2">
    <source>
        <dbReference type="EMBL" id="GMS88338.1"/>
    </source>
</evidence>
<evidence type="ECO:0000256" key="1">
    <source>
        <dbReference type="SAM" id="Phobius"/>
    </source>
</evidence>
<comment type="caution">
    <text evidence="2">The sequence shown here is derived from an EMBL/GenBank/DDBJ whole genome shotgun (WGS) entry which is preliminary data.</text>
</comment>
<keyword evidence="3" id="KW-1185">Reference proteome</keyword>
<feature type="transmembrane region" description="Helical" evidence="1">
    <location>
        <begin position="79"/>
        <end position="96"/>
    </location>
</feature>
<dbReference type="EMBL" id="BTSX01000003">
    <property type="protein sequence ID" value="GMS88338.1"/>
    <property type="molecule type" value="Genomic_DNA"/>
</dbReference>
<protein>
    <submittedName>
        <fullName evidence="2">Uncharacterized protein</fullName>
    </submittedName>
</protein>